<organism evidence="2 3">
    <name type="scientific">Pollutimonas thiosulfatoxidans</name>
    <dbReference type="NCBI Taxonomy" id="2028345"/>
    <lineage>
        <taxon>Bacteria</taxon>
        <taxon>Pseudomonadati</taxon>
        <taxon>Pseudomonadota</taxon>
        <taxon>Betaproteobacteria</taxon>
        <taxon>Burkholderiales</taxon>
        <taxon>Alcaligenaceae</taxon>
        <taxon>Pollutimonas</taxon>
    </lineage>
</organism>
<gene>
    <name evidence="2" type="ORF">CKA81_05830</name>
</gene>
<accession>A0A410GAT6</accession>
<feature type="transmembrane region" description="Helical" evidence="1">
    <location>
        <begin position="16"/>
        <end position="37"/>
    </location>
</feature>
<dbReference type="Pfam" id="PF10617">
    <property type="entry name" value="DUF2474"/>
    <property type="match status" value="1"/>
</dbReference>
<keyword evidence="1" id="KW-1133">Transmembrane helix</keyword>
<dbReference type="InterPro" id="IPR018895">
    <property type="entry name" value="DUF2474"/>
</dbReference>
<keyword evidence="1" id="KW-0472">Membrane</keyword>
<dbReference type="EMBL" id="CP022987">
    <property type="protein sequence ID" value="QAA93403.1"/>
    <property type="molecule type" value="Genomic_DNA"/>
</dbReference>
<reference evidence="2 3" key="1">
    <citation type="submission" date="2017-08" db="EMBL/GenBank/DDBJ databases">
        <authorList>
            <person name="Park S.-J."/>
            <person name="Kim H."/>
        </authorList>
    </citation>
    <scope>NUCLEOTIDE SEQUENCE [LARGE SCALE GENOMIC DNA]</scope>
    <source>
        <strain evidence="3">ye3</strain>
    </source>
</reference>
<keyword evidence="1" id="KW-0812">Transmembrane</keyword>
<protein>
    <submittedName>
        <fullName evidence="2">DUF2474 domain-containing protein</fullName>
    </submittedName>
</protein>
<dbReference type="Proteomes" id="UP000283474">
    <property type="component" value="Chromosome"/>
</dbReference>
<evidence type="ECO:0000256" key="1">
    <source>
        <dbReference type="SAM" id="Phobius"/>
    </source>
</evidence>
<proteinExistence type="predicted"/>
<evidence type="ECO:0000313" key="3">
    <source>
        <dbReference type="Proteomes" id="UP000283474"/>
    </source>
</evidence>
<dbReference type="AlphaFoldDB" id="A0A410GAT6"/>
<dbReference type="KEGG" id="pus:CKA81_05830"/>
<keyword evidence="3" id="KW-1185">Reference proteome</keyword>
<dbReference type="RefSeq" id="WP_128354446.1">
    <property type="nucleotide sequence ID" value="NZ_CP022987.1"/>
</dbReference>
<evidence type="ECO:0000313" key="2">
    <source>
        <dbReference type="EMBL" id="QAA93403.1"/>
    </source>
</evidence>
<sequence length="48" mass="5427">MEQHTPSARALWWRRIAWLVAIWAASIAALALFAYLLRLIMNAVGMTA</sequence>
<name>A0A410GAT6_9BURK</name>